<dbReference type="GO" id="GO:0046872">
    <property type="term" value="F:metal ion binding"/>
    <property type="evidence" value="ECO:0007669"/>
    <property type="project" value="UniProtKB-KW"/>
</dbReference>
<dbReference type="GO" id="GO:0009313">
    <property type="term" value="P:oligosaccharide catabolic process"/>
    <property type="evidence" value="ECO:0007669"/>
    <property type="project" value="TreeGrafter"/>
</dbReference>
<gene>
    <name evidence="7" type="ORF">AR543_06075</name>
</gene>
<dbReference type="GO" id="GO:0006013">
    <property type="term" value="P:mannose metabolic process"/>
    <property type="evidence" value="ECO:0007669"/>
    <property type="project" value="InterPro"/>
</dbReference>
<dbReference type="Gene3D" id="2.70.98.30">
    <property type="entry name" value="Golgi alpha-mannosidase II, domain 4"/>
    <property type="match status" value="1"/>
</dbReference>
<dbReference type="FunFam" id="3.20.110.10:FF:000002">
    <property type="entry name" value="alpha-mannosidase 2C1 isoform X1"/>
    <property type="match status" value="1"/>
</dbReference>
<dbReference type="PANTHER" id="PTHR46017:SF1">
    <property type="entry name" value="ALPHA-MANNOSIDASE 2C1"/>
    <property type="match status" value="1"/>
</dbReference>
<dbReference type="RefSeq" id="WP_060532693.1">
    <property type="nucleotide sequence ID" value="NZ_CP013023.1"/>
</dbReference>
<evidence type="ECO:0000256" key="3">
    <source>
        <dbReference type="ARBA" id="ARBA00022801"/>
    </source>
</evidence>
<dbReference type="Gene3D" id="2.60.40.2220">
    <property type="match status" value="1"/>
</dbReference>
<evidence type="ECO:0000259" key="6">
    <source>
        <dbReference type="SMART" id="SM00872"/>
    </source>
</evidence>
<dbReference type="OrthoDB" id="9772207at2"/>
<feature type="region of interest" description="Disordered" evidence="5">
    <location>
        <begin position="720"/>
        <end position="742"/>
    </location>
</feature>
<dbReference type="InterPro" id="IPR054723">
    <property type="entry name" value="Ams1-like_N"/>
</dbReference>
<dbReference type="SUPFAM" id="SSF88713">
    <property type="entry name" value="Glycoside hydrolase/deacetylase"/>
    <property type="match status" value="1"/>
</dbReference>
<dbReference type="Pfam" id="PF09261">
    <property type="entry name" value="Alpha-mann_mid"/>
    <property type="match status" value="1"/>
</dbReference>
<evidence type="ECO:0000256" key="1">
    <source>
        <dbReference type="ARBA" id="ARBA00009792"/>
    </source>
</evidence>
<feature type="domain" description="Glycoside hydrolase family 38 central" evidence="6">
    <location>
        <begin position="520"/>
        <end position="600"/>
    </location>
</feature>
<dbReference type="Pfam" id="PF07748">
    <property type="entry name" value="Glyco_hydro_38C"/>
    <property type="match status" value="1"/>
</dbReference>
<dbReference type="SUPFAM" id="SSF88688">
    <property type="entry name" value="Families 57/38 glycoside transferase middle domain"/>
    <property type="match status" value="1"/>
</dbReference>
<dbReference type="STRING" id="1616788.AR543_06075"/>
<dbReference type="SMART" id="SM00872">
    <property type="entry name" value="Alpha-mann_mid"/>
    <property type="match status" value="1"/>
</dbReference>
<dbReference type="InterPro" id="IPR037094">
    <property type="entry name" value="Glyco_hydro_38_cen_sf"/>
</dbReference>
<dbReference type="EMBL" id="CP013023">
    <property type="protein sequence ID" value="ANF95609.1"/>
    <property type="molecule type" value="Genomic_DNA"/>
</dbReference>
<keyword evidence="3" id="KW-0378">Hydrolase</keyword>
<reference evidence="8" key="1">
    <citation type="submission" date="2015-10" db="EMBL/GenBank/DDBJ databases">
        <title>Genome of Paenibacillus bovis sp. nov.</title>
        <authorList>
            <person name="Wu Z."/>
            <person name="Gao C."/>
            <person name="Liu Z."/>
            <person name="Zheng H."/>
        </authorList>
    </citation>
    <scope>NUCLEOTIDE SEQUENCE [LARGE SCALE GENOMIC DNA]</scope>
    <source>
        <strain evidence="8">BD3526</strain>
    </source>
</reference>
<dbReference type="CDD" id="cd10789">
    <property type="entry name" value="GH38N_AMII_ER_cytosolic"/>
    <property type="match status" value="1"/>
</dbReference>
<dbReference type="InterPro" id="IPR041147">
    <property type="entry name" value="GH38_C"/>
</dbReference>
<sequence>MFLTEQKLKSRLQELSMYRYREAIPLPSFQAREDSGEEIHPAAPQPDESWHTMELGEHWSGRDRFLWLAAEAEIPESWQGRTLLGRFHFGLTGGGTNSGFESLLYLNGQPYQGVDSNHIEVFLPEDAAGRTHQLTFRLWSGLEGGGQPKVQRHELRTAEICWLDEPADNLYYTGIAALETVEVLEEHSSERADLLRAVDRAFRRIDWSEPGTTTFYDSVHQAEQLLTTMLEEIGKHSSVQLTAVGHTHIDVAWLWRLKHTRQKAIRSFSTVMRLMERFPEYVFLQTQPQLYDYVKQDAPELYEQIKEKIAEGRWEAGGAMWLEADCNLISGESLTRQLLMGTRFYKEEFGVESDYLWLPDVFGYSWALPQILRKSGIHTFMTTKISWNQYNRMPHDTFRWRGIDGSEVLTHFITTTEPWSQPGSWFYTYNGQLVPKTVKGSWEAYRDKEMNRELLVSYGYGDGGGGVNRTMLEMRRRLDRIPGLPHVRTGMAGDYFRRLQQTVAETDSYVHTWDGELYLEYHRGTYTSQAYNKRMNRKLELLYRDAEWISAWQSAHSGEWADYPQQQLNEGWKIILRNQFHDIIPGSSIREVYEDSRIEYEQSWQIGSKIWEQGSQQLTAAADDDSSSKPSYTIWNSSPWMRTELITIPVQSSTPAERWIDAAGQELTAVQQQEQWTIRVENVPALGYTTIMLDHSDPQGSSVPVDFHKPQVQSALADHSDESLLSVSGNGSNPPITTGSEDRSFSADIAASTEQLLMVEAYRATTPFYEMEWNEAGQLTRLYDREAEREVLTPGARANVLQLFEDKPLNFDAWDIDIFYQEKMKEITTLVDTQVIECNLLRAVVQFEWQLGQSTITQQMVLYADNRRIDFVTRADWHERQQLLKVAFPVHIRATEATYDIQYGNVKRPTHWNTSWDSARFESVGHQWADLSDRGYGVSLLNDCKYGYDIKDNIMRLSLIKCPIHPDTEADQGYHEFTYSLLPHQGDWLQGGTVPAAWALNNPLRITEGNMDNGGGSMFTLSGHTAMISAVKKAEDHNHVILRVHDFSGSRQTLTLDSTLPVTGYRECNLMEQPEQEFQHALPIRFVLEPYEIRTLEIQLQPEF</sequence>
<dbReference type="Pfam" id="PF22907">
    <property type="entry name" value="Ams1-like_1st"/>
    <property type="match status" value="1"/>
</dbReference>
<dbReference type="InterPro" id="IPR000602">
    <property type="entry name" value="Glyco_hydro_38_N"/>
</dbReference>
<dbReference type="GO" id="GO:0030246">
    <property type="term" value="F:carbohydrate binding"/>
    <property type="evidence" value="ECO:0007669"/>
    <property type="project" value="InterPro"/>
</dbReference>
<keyword evidence="8" id="KW-1185">Reference proteome</keyword>
<dbReference type="InterPro" id="IPR011682">
    <property type="entry name" value="Glyco_hydro_38_C"/>
</dbReference>
<dbReference type="InterPro" id="IPR011330">
    <property type="entry name" value="Glyco_hydro/deAcase_b/a-brl"/>
</dbReference>
<dbReference type="InterPro" id="IPR027291">
    <property type="entry name" value="Glyco_hydro_38_N_sf"/>
</dbReference>
<dbReference type="PANTHER" id="PTHR46017">
    <property type="entry name" value="ALPHA-MANNOSIDASE 2C1"/>
    <property type="match status" value="1"/>
</dbReference>
<dbReference type="InterPro" id="IPR011013">
    <property type="entry name" value="Gal_mutarotase_sf_dom"/>
</dbReference>
<proteinExistence type="inferred from homology"/>
<keyword evidence="2" id="KW-0479">Metal-binding</keyword>
<reference evidence="7 8" key="2">
    <citation type="journal article" date="2016" name="Int. J. Syst. Evol. Microbiol.">
        <title>Paenibacillus bovis sp. nov., isolated from raw yak (Bos grunniens) milk.</title>
        <authorList>
            <person name="Gao C."/>
            <person name="Han J."/>
            <person name="Liu Z."/>
            <person name="Xu X."/>
            <person name="Hang F."/>
            <person name="Wu Z."/>
        </authorList>
    </citation>
    <scope>NUCLEOTIDE SEQUENCE [LARGE SCALE GENOMIC DNA]</scope>
    <source>
        <strain evidence="7 8">BD3526</strain>
    </source>
</reference>
<feature type="compositionally biased region" description="Polar residues" evidence="5">
    <location>
        <begin position="723"/>
        <end position="739"/>
    </location>
</feature>
<dbReference type="FunFam" id="1.20.1270.50:FF:000004">
    <property type="entry name" value="alpha-mannosidase 2C1 isoform X1"/>
    <property type="match status" value="1"/>
</dbReference>
<name>A0A172ZDK8_9BACL</name>
<dbReference type="Gene3D" id="1.20.1270.50">
    <property type="entry name" value="Glycoside hydrolase family 38, central domain"/>
    <property type="match status" value="1"/>
</dbReference>
<dbReference type="Gene3D" id="3.20.110.10">
    <property type="entry name" value="Glycoside hydrolase 38, N terminal domain"/>
    <property type="match status" value="1"/>
</dbReference>
<organism evidence="7 8">
    <name type="scientific">Paenibacillus bovis</name>
    <dbReference type="NCBI Taxonomy" id="1616788"/>
    <lineage>
        <taxon>Bacteria</taxon>
        <taxon>Bacillati</taxon>
        <taxon>Bacillota</taxon>
        <taxon>Bacilli</taxon>
        <taxon>Bacillales</taxon>
        <taxon>Paenibacillaceae</taxon>
        <taxon>Paenibacillus</taxon>
    </lineage>
</organism>
<evidence type="ECO:0000313" key="7">
    <source>
        <dbReference type="EMBL" id="ANF95609.1"/>
    </source>
</evidence>
<dbReference type="GO" id="GO:0004559">
    <property type="term" value="F:alpha-mannosidase activity"/>
    <property type="evidence" value="ECO:0007669"/>
    <property type="project" value="InterPro"/>
</dbReference>
<dbReference type="FunFam" id="2.70.98.30:FF:000010">
    <property type="entry name" value="Cytosolic alpha-mannosidase"/>
    <property type="match status" value="1"/>
</dbReference>
<evidence type="ECO:0000256" key="2">
    <source>
        <dbReference type="ARBA" id="ARBA00022723"/>
    </source>
</evidence>
<evidence type="ECO:0000256" key="5">
    <source>
        <dbReference type="SAM" id="MobiDB-lite"/>
    </source>
</evidence>
<accession>A0A172ZDK8</accession>
<evidence type="ECO:0000256" key="4">
    <source>
        <dbReference type="ARBA" id="ARBA00023295"/>
    </source>
</evidence>
<protein>
    <submittedName>
        <fullName evidence="7">Alpha-mannosidase</fullName>
    </submittedName>
</protein>
<dbReference type="Proteomes" id="UP000078148">
    <property type="component" value="Chromosome"/>
</dbReference>
<comment type="similarity">
    <text evidence="1">Belongs to the glycosyl hydrolase 38 family.</text>
</comment>
<keyword evidence="4" id="KW-0326">Glycosidase</keyword>
<dbReference type="KEGG" id="pbv:AR543_06075"/>
<dbReference type="Pfam" id="PF01074">
    <property type="entry name" value="Glyco_hydro_38N"/>
    <property type="match status" value="1"/>
</dbReference>
<dbReference type="AlphaFoldDB" id="A0A172ZDK8"/>
<dbReference type="SUPFAM" id="SSF74650">
    <property type="entry name" value="Galactose mutarotase-like"/>
    <property type="match status" value="1"/>
</dbReference>
<dbReference type="InterPro" id="IPR015341">
    <property type="entry name" value="Glyco_hydro_38_cen"/>
</dbReference>
<dbReference type="InterPro" id="IPR028995">
    <property type="entry name" value="Glyco_hydro_57/38_cen_sf"/>
</dbReference>
<evidence type="ECO:0000313" key="8">
    <source>
        <dbReference type="Proteomes" id="UP000078148"/>
    </source>
</evidence>
<dbReference type="Pfam" id="PF17677">
    <property type="entry name" value="Glyco_hydro38C2"/>
    <property type="match status" value="1"/>
</dbReference>